<dbReference type="PROSITE" id="PS00455">
    <property type="entry name" value="AMP_BINDING"/>
    <property type="match status" value="1"/>
</dbReference>
<keyword evidence="5" id="KW-1185">Reference proteome</keyword>
<name>A0ABY5D2I8_9ACTN</name>
<dbReference type="Pfam" id="PF13193">
    <property type="entry name" value="AMP-binding_C"/>
    <property type="match status" value="1"/>
</dbReference>
<dbReference type="Pfam" id="PF00501">
    <property type="entry name" value="AMP-binding"/>
    <property type="match status" value="1"/>
</dbReference>
<dbReference type="PANTHER" id="PTHR43201:SF8">
    <property type="entry name" value="ACYL-COA SYNTHETASE FAMILY MEMBER 3"/>
    <property type="match status" value="1"/>
</dbReference>
<dbReference type="Gene3D" id="3.40.50.12780">
    <property type="entry name" value="N-terminal domain of ligase-like"/>
    <property type="match status" value="1"/>
</dbReference>
<dbReference type="InterPro" id="IPR025110">
    <property type="entry name" value="AMP-bd_C"/>
</dbReference>
<dbReference type="InterPro" id="IPR000873">
    <property type="entry name" value="AMP-dep_synth/lig_dom"/>
</dbReference>
<organism evidence="4 5">
    <name type="scientific">Nocardiopsis exhalans</name>
    <dbReference type="NCBI Taxonomy" id="163604"/>
    <lineage>
        <taxon>Bacteria</taxon>
        <taxon>Bacillati</taxon>
        <taxon>Actinomycetota</taxon>
        <taxon>Actinomycetes</taxon>
        <taxon>Streptosporangiales</taxon>
        <taxon>Nocardiopsidaceae</taxon>
        <taxon>Nocardiopsis</taxon>
    </lineage>
</organism>
<dbReference type="Proteomes" id="UP001055940">
    <property type="component" value="Chromosome"/>
</dbReference>
<dbReference type="InterPro" id="IPR020845">
    <property type="entry name" value="AMP-binding_CS"/>
</dbReference>
<gene>
    <name evidence="4" type="ORF">NE857_18720</name>
</gene>
<feature type="domain" description="AMP-binding enzyme C-terminal" evidence="3">
    <location>
        <begin position="397"/>
        <end position="472"/>
    </location>
</feature>
<comment type="similarity">
    <text evidence="1">Belongs to the ATP-dependent AMP-binding enzyme family.</text>
</comment>
<evidence type="ECO:0000313" key="4">
    <source>
        <dbReference type="EMBL" id="USY17379.1"/>
    </source>
</evidence>
<accession>A0ABY5D2I8</accession>
<sequence>MLPLVSTPDDRPALCFPGPDGDRVLTYRELSGAASRLAAELPVGGRVAVWATSTLETCVAVTAAVLAGVAVVPLNPRSGERELRHVVEDSTPELLLCPPGTELPEVLVALPRLEVDASPAPDTPPFTRQVDDEEIALVVYTSGTTGPPKGVLLSRRAVAANLDTLARTWGWTGQDVLVHALPLFHVHGLVLGVLGPLRLGGYLRHLGRFDTGALTRAMAAGGTVLFGVPTMYHRLAEAVGEDPALVRELAGARLLVSGSAALPLPDHERLTAATGQRVVERYGMTETLMNTSVRPGDQAGPGTVGTPLDGVELRLVDDLGQPLEPDAPGEIGEVQVRGPNLFSGYLNRPEATAEAMADGWFRTGDMAVLDAEGRVRLVGRRSTDLIKSGGYKIGAGEIENTLLAHPGVAEAAVTGEPDPDLGERVVAWIVPTGPAAPTLAELADLVAAQLAPHKRPRRLRVVESLPRNDMGKILKRELRA</sequence>
<reference evidence="4" key="1">
    <citation type="submission" date="2022-06" db="EMBL/GenBank/DDBJ databases">
        <authorList>
            <person name="Ping M."/>
        </authorList>
    </citation>
    <scope>NUCLEOTIDE SEQUENCE</scope>
    <source>
        <strain evidence="4">JCM11759T</strain>
    </source>
</reference>
<proteinExistence type="inferred from homology"/>
<evidence type="ECO:0000259" key="3">
    <source>
        <dbReference type="Pfam" id="PF13193"/>
    </source>
</evidence>
<evidence type="ECO:0000313" key="5">
    <source>
        <dbReference type="Proteomes" id="UP001055940"/>
    </source>
</evidence>
<dbReference type="EMBL" id="CP099837">
    <property type="protein sequence ID" value="USY17379.1"/>
    <property type="molecule type" value="Genomic_DNA"/>
</dbReference>
<protein>
    <submittedName>
        <fullName evidence="4">Acyl-CoA synthetase</fullName>
    </submittedName>
</protein>
<dbReference type="CDD" id="cd05941">
    <property type="entry name" value="MCS"/>
    <property type="match status" value="1"/>
</dbReference>
<dbReference type="InterPro" id="IPR045851">
    <property type="entry name" value="AMP-bd_C_sf"/>
</dbReference>
<dbReference type="InterPro" id="IPR042099">
    <property type="entry name" value="ANL_N_sf"/>
</dbReference>
<dbReference type="RefSeq" id="WP_254416952.1">
    <property type="nucleotide sequence ID" value="NZ_BAAAJB010000019.1"/>
</dbReference>
<dbReference type="NCBIfam" id="NF005858">
    <property type="entry name" value="PRK07787.1"/>
    <property type="match status" value="1"/>
</dbReference>
<dbReference type="PANTHER" id="PTHR43201">
    <property type="entry name" value="ACYL-COA SYNTHETASE"/>
    <property type="match status" value="1"/>
</dbReference>
<dbReference type="SUPFAM" id="SSF56801">
    <property type="entry name" value="Acetyl-CoA synthetase-like"/>
    <property type="match status" value="1"/>
</dbReference>
<evidence type="ECO:0000256" key="1">
    <source>
        <dbReference type="ARBA" id="ARBA00006432"/>
    </source>
</evidence>
<feature type="domain" description="AMP-dependent synthetase/ligase" evidence="2">
    <location>
        <begin position="7"/>
        <end position="346"/>
    </location>
</feature>
<dbReference type="Gene3D" id="3.30.300.30">
    <property type="match status" value="1"/>
</dbReference>
<evidence type="ECO:0000259" key="2">
    <source>
        <dbReference type="Pfam" id="PF00501"/>
    </source>
</evidence>